<dbReference type="SUPFAM" id="SSF53335">
    <property type="entry name" value="S-adenosyl-L-methionine-dependent methyltransferases"/>
    <property type="match status" value="1"/>
</dbReference>
<comment type="similarity">
    <text evidence="1 4">Belongs to the N(4)/N(6)-methyltransferase family.</text>
</comment>
<name>A0A0K1EP62_CHOCO</name>
<dbReference type="InterPro" id="IPR029063">
    <property type="entry name" value="SAM-dependent_MTases_sf"/>
</dbReference>
<dbReference type="InterPro" id="IPR001091">
    <property type="entry name" value="RM_Methyltransferase"/>
</dbReference>
<proteinExistence type="inferred from homology"/>
<dbReference type="KEGG" id="ccro:CMC5_066730"/>
<protein>
    <recommendedName>
        <fullName evidence="4">Methyltransferase</fullName>
        <ecNumber evidence="4">2.1.1.-</ecNumber>
    </recommendedName>
</protein>
<evidence type="ECO:0000259" key="6">
    <source>
        <dbReference type="Pfam" id="PF01555"/>
    </source>
</evidence>
<dbReference type="PRINTS" id="PR00508">
    <property type="entry name" value="S21N4MTFRASE"/>
</dbReference>
<dbReference type="InterPro" id="IPR002052">
    <property type="entry name" value="DNA_methylase_N6_adenine_CS"/>
</dbReference>
<evidence type="ECO:0000313" key="7">
    <source>
        <dbReference type="EMBL" id="AKT42447.1"/>
    </source>
</evidence>
<dbReference type="GO" id="GO:0008170">
    <property type="term" value="F:N-methyltransferase activity"/>
    <property type="evidence" value="ECO:0007669"/>
    <property type="project" value="InterPro"/>
</dbReference>
<accession>A0A0K1EP62</accession>
<organism evidence="7 8">
    <name type="scientific">Chondromyces crocatus</name>
    <dbReference type="NCBI Taxonomy" id="52"/>
    <lineage>
        <taxon>Bacteria</taxon>
        <taxon>Pseudomonadati</taxon>
        <taxon>Myxococcota</taxon>
        <taxon>Polyangia</taxon>
        <taxon>Polyangiales</taxon>
        <taxon>Polyangiaceae</taxon>
        <taxon>Chondromyces</taxon>
    </lineage>
</organism>
<feature type="domain" description="DNA methylase N-4/N-6" evidence="6">
    <location>
        <begin position="30"/>
        <end position="306"/>
    </location>
</feature>
<dbReference type="AlphaFoldDB" id="A0A0K1EP62"/>
<evidence type="ECO:0000256" key="2">
    <source>
        <dbReference type="ARBA" id="ARBA00022603"/>
    </source>
</evidence>
<feature type="region of interest" description="Disordered" evidence="5">
    <location>
        <begin position="212"/>
        <end position="234"/>
    </location>
</feature>
<dbReference type="GO" id="GO:0003677">
    <property type="term" value="F:DNA binding"/>
    <property type="evidence" value="ECO:0007669"/>
    <property type="project" value="InterPro"/>
</dbReference>
<dbReference type="PROSITE" id="PS00092">
    <property type="entry name" value="N6_MTASE"/>
    <property type="match status" value="1"/>
</dbReference>
<sequence>MLREAAGAGSALHCGDNLDILRHAIPDGSVDLVYLDPPFQSGRSYGVSAALRKRREGAKAIPAFDDTWRWGAEAEAAHQQILDAGGPAAGAMRALRQITGEGDLLAYLCMMAPRLCELHRALKHTGSLYLHCDPSASHYLKVLLDAIFGPACFRNEVVWRYRRWPAAARHFQRMHDVLLVYARSPSGEHKFRTLYGYERLADSTLKTFGTRKQRADFSDGHRKPGTEDVETQGPPLSDVWEIGVIAAIGRERLGYPTQKPEALLERVLLASSDEGDVVLDPFCGSGTTLAVAQRLGRRWIGIDVSHLALGLAKHRLTTAFGAGLQYDVTGEPTTLDEARALAERDPRQLVYWLLGRVGARPVERDLALDGAVDGRLLVQEGPTRRTPARHTLLAVETGAPDPERVRALCAAMDREQAECGIVLALAAPGADARREAEAAGTTASTSGPEPRLQILTVAELLEGKRAVTLPRPPLARTAPSSARAARRAG</sequence>
<evidence type="ECO:0000256" key="4">
    <source>
        <dbReference type="RuleBase" id="RU362026"/>
    </source>
</evidence>
<reference evidence="7 8" key="1">
    <citation type="submission" date="2015-07" db="EMBL/GenBank/DDBJ databases">
        <title>Genome analysis of myxobacterium Chondromyces crocatus Cm c5 reveals a high potential for natural compound synthesis and the genetic basis for the loss of fruiting body formation.</title>
        <authorList>
            <person name="Zaburannyi N."/>
            <person name="Bunk B."/>
            <person name="Maier J."/>
            <person name="Overmann J."/>
            <person name="Mueller R."/>
        </authorList>
    </citation>
    <scope>NUCLEOTIDE SEQUENCE [LARGE SCALE GENOMIC DNA]</scope>
    <source>
        <strain evidence="7 8">Cm c5</strain>
    </source>
</reference>
<dbReference type="PANTHER" id="PTHR13370">
    <property type="entry name" value="RNA METHYLASE-RELATED"/>
    <property type="match status" value="1"/>
</dbReference>
<dbReference type="PANTHER" id="PTHR13370:SF3">
    <property type="entry name" value="TRNA (GUANINE(10)-N2)-METHYLTRANSFERASE HOMOLOG"/>
    <property type="match status" value="1"/>
</dbReference>
<keyword evidence="3" id="KW-0808">Transferase</keyword>
<dbReference type="InterPro" id="IPR002941">
    <property type="entry name" value="DNA_methylase_N4/N6"/>
</dbReference>
<dbReference type="EC" id="2.1.1.-" evidence="4"/>
<keyword evidence="2 7" id="KW-0489">Methyltransferase</keyword>
<dbReference type="REBASE" id="116693">
    <property type="entry name" value="M.CcrC5ORF66730P"/>
</dbReference>
<feature type="region of interest" description="Disordered" evidence="5">
    <location>
        <begin position="468"/>
        <end position="489"/>
    </location>
</feature>
<feature type="compositionally biased region" description="Basic and acidic residues" evidence="5">
    <location>
        <begin position="213"/>
        <end position="226"/>
    </location>
</feature>
<dbReference type="RefSeq" id="WP_050434077.1">
    <property type="nucleotide sequence ID" value="NZ_CP012159.1"/>
</dbReference>
<dbReference type="GO" id="GO:0005737">
    <property type="term" value="C:cytoplasm"/>
    <property type="evidence" value="ECO:0007669"/>
    <property type="project" value="TreeGrafter"/>
</dbReference>
<gene>
    <name evidence="7" type="primary">hpaI</name>
    <name evidence="7" type="ORF">CMC5_066730</name>
</gene>
<dbReference type="STRING" id="52.CMC5_066730"/>
<keyword evidence="8" id="KW-1185">Reference proteome</keyword>
<dbReference type="GO" id="GO:0032259">
    <property type="term" value="P:methylation"/>
    <property type="evidence" value="ECO:0007669"/>
    <property type="project" value="UniProtKB-KW"/>
</dbReference>
<dbReference type="EMBL" id="CP012159">
    <property type="protein sequence ID" value="AKT42447.1"/>
    <property type="molecule type" value="Genomic_DNA"/>
</dbReference>
<dbReference type="Pfam" id="PF01555">
    <property type="entry name" value="N6_N4_Mtase"/>
    <property type="match status" value="1"/>
</dbReference>
<dbReference type="Gene3D" id="3.40.50.150">
    <property type="entry name" value="Vaccinia Virus protein VP39"/>
    <property type="match status" value="1"/>
</dbReference>
<evidence type="ECO:0000256" key="3">
    <source>
        <dbReference type="ARBA" id="ARBA00022679"/>
    </source>
</evidence>
<evidence type="ECO:0000256" key="1">
    <source>
        <dbReference type="ARBA" id="ARBA00006594"/>
    </source>
</evidence>
<evidence type="ECO:0000313" key="8">
    <source>
        <dbReference type="Proteomes" id="UP000067626"/>
    </source>
</evidence>
<evidence type="ECO:0000256" key="5">
    <source>
        <dbReference type="SAM" id="MobiDB-lite"/>
    </source>
</evidence>
<dbReference type="PATRIC" id="fig|52.7.peg.7330"/>
<feature type="compositionally biased region" description="Low complexity" evidence="5">
    <location>
        <begin position="474"/>
        <end position="483"/>
    </location>
</feature>
<dbReference type="OrthoDB" id="9800801at2"/>
<dbReference type="Proteomes" id="UP000067626">
    <property type="component" value="Chromosome"/>
</dbReference>